<keyword evidence="1" id="KW-0732">Signal</keyword>
<comment type="caution">
    <text evidence="2">The sequence shown here is derived from an EMBL/GenBank/DDBJ whole genome shotgun (WGS) entry which is preliminary data.</text>
</comment>
<evidence type="ECO:0000256" key="1">
    <source>
        <dbReference type="SAM" id="SignalP"/>
    </source>
</evidence>
<feature type="chain" id="PRO_5040822975" description="Sirohydrochlorin cobaltochelatase" evidence="1">
    <location>
        <begin position="22"/>
        <end position="320"/>
    </location>
</feature>
<protein>
    <recommendedName>
        <fullName evidence="4">Sirohydrochlorin cobaltochelatase</fullName>
    </recommendedName>
</protein>
<dbReference type="EMBL" id="BSFE01000010">
    <property type="protein sequence ID" value="GLK53388.1"/>
    <property type="molecule type" value="Genomic_DNA"/>
</dbReference>
<dbReference type="AlphaFoldDB" id="A0A9W6IN54"/>
<evidence type="ECO:0000313" key="3">
    <source>
        <dbReference type="Proteomes" id="UP001143486"/>
    </source>
</evidence>
<accession>A0A9W6IN54</accession>
<evidence type="ECO:0008006" key="4">
    <source>
        <dbReference type="Google" id="ProtNLM"/>
    </source>
</evidence>
<organism evidence="2 3">
    <name type="scientific">Maricaulis virginensis</name>
    <dbReference type="NCBI Taxonomy" id="144022"/>
    <lineage>
        <taxon>Bacteria</taxon>
        <taxon>Pseudomonadati</taxon>
        <taxon>Pseudomonadota</taxon>
        <taxon>Alphaproteobacteria</taxon>
        <taxon>Maricaulales</taxon>
        <taxon>Maricaulaceae</taxon>
        <taxon>Maricaulis</taxon>
    </lineage>
</organism>
<evidence type="ECO:0000313" key="2">
    <source>
        <dbReference type="EMBL" id="GLK53388.1"/>
    </source>
</evidence>
<dbReference type="RefSeq" id="WP_271187740.1">
    <property type="nucleotide sequence ID" value="NZ_BSFE01000010.1"/>
</dbReference>
<reference evidence="2" key="2">
    <citation type="submission" date="2023-01" db="EMBL/GenBank/DDBJ databases">
        <authorList>
            <person name="Sun Q."/>
            <person name="Evtushenko L."/>
        </authorList>
    </citation>
    <scope>NUCLEOTIDE SEQUENCE</scope>
    <source>
        <strain evidence="2">VKM B-1513</strain>
    </source>
</reference>
<proteinExistence type="predicted"/>
<sequence>MKLPILAAMTAASLATASATAQNEADGFGVLVMAHGGGETWNGEVRDMLAPIDQDYPLELAFGMADAVSLQEAVDRLESRGVDRIGVVRLFISGESWYERTREIIGLDTGAPARPEPEDMDGEEGGHHGMRMEYWRLDTDAEYALSTEGLAEAPEMGAVLVERARALSETPENESVLILAHGPGDDAENRRWIDWIDARADTVREAMPFREVRVETLREDWPEAREAAEVRIRDFVTAANEGEGRTIVLPYRVQGFGPYAEVLQGLDYASSGRGLLPSVEVEHWVRRQIENMRAGEFEAPLPEEAHAAAPEADRMHMSHH</sequence>
<gene>
    <name evidence="2" type="ORF">GCM10017621_28960</name>
</gene>
<dbReference type="SUPFAM" id="SSF53800">
    <property type="entry name" value="Chelatase"/>
    <property type="match status" value="1"/>
</dbReference>
<keyword evidence="3" id="KW-1185">Reference proteome</keyword>
<name>A0A9W6IN54_9PROT</name>
<reference evidence="2" key="1">
    <citation type="journal article" date="2014" name="Int. J. Syst. Evol. Microbiol.">
        <title>Complete genome sequence of Corynebacterium casei LMG S-19264T (=DSM 44701T), isolated from a smear-ripened cheese.</title>
        <authorList>
            <consortium name="US DOE Joint Genome Institute (JGI-PGF)"/>
            <person name="Walter F."/>
            <person name="Albersmeier A."/>
            <person name="Kalinowski J."/>
            <person name="Ruckert C."/>
        </authorList>
    </citation>
    <scope>NUCLEOTIDE SEQUENCE</scope>
    <source>
        <strain evidence="2">VKM B-1513</strain>
    </source>
</reference>
<feature type="signal peptide" evidence="1">
    <location>
        <begin position="1"/>
        <end position="21"/>
    </location>
</feature>
<dbReference type="Proteomes" id="UP001143486">
    <property type="component" value="Unassembled WGS sequence"/>
</dbReference>
<dbReference type="Gene3D" id="3.40.50.1400">
    <property type="match status" value="2"/>
</dbReference>